<accession>A0A183G0W4</accession>
<dbReference type="Proteomes" id="UP000050761">
    <property type="component" value="Unassembled WGS sequence"/>
</dbReference>
<dbReference type="WBParaSite" id="HPBE_0001476201-mRNA-1">
    <property type="protein sequence ID" value="HPBE_0001476201-mRNA-1"/>
    <property type="gene ID" value="HPBE_0001476201"/>
</dbReference>
<proteinExistence type="predicted"/>
<keyword evidence="3" id="KW-1185">Reference proteome</keyword>
<evidence type="ECO:0000313" key="4">
    <source>
        <dbReference type="WBParaSite" id="HPBE_0001476201-mRNA-1"/>
    </source>
</evidence>
<evidence type="ECO:0000313" key="2">
    <source>
        <dbReference type="EMBL" id="VDP00683.1"/>
    </source>
</evidence>
<feature type="region of interest" description="Disordered" evidence="1">
    <location>
        <begin position="1"/>
        <end position="26"/>
    </location>
</feature>
<gene>
    <name evidence="2" type="ORF">HPBE_LOCUS14763</name>
</gene>
<feature type="compositionally biased region" description="Basic and acidic residues" evidence="1">
    <location>
        <begin position="1"/>
        <end position="14"/>
    </location>
</feature>
<protein>
    <submittedName>
        <fullName evidence="4">Dihydrolipoyllysine-residue acetyltransferase</fullName>
    </submittedName>
</protein>
<name>A0A183G0W4_HELPZ</name>
<evidence type="ECO:0000313" key="3">
    <source>
        <dbReference type="Proteomes" id="UP000050761"/>
    </source>
</evidence>
<reference evidence="4" key="2">
    <citation type="submission" date="2019-09" db="UniProtKB">
        <authorList>
            <consortium name="WormBaseParasite"/>
        </authorList>
    </citation>
    <scope>IDENTIFICATION</scope>
</reference>
<organism evidence="3 4">
    <name type="scientific">Heligmosomoides polygyrus</name>
    <name type="common">Parasitic roundworm</name>
    <dbReference type="NCBI Taxonomy" id="6339"/>
    <lineage>
        <taxon>Eukaryota</taxon>
        <taxon>Metazoa</taxon>
        <taxon>Ecdysozoa</taxon>
        <taxon>Nematoda</taxon>
        <taxon>Chromadorea</taxon>
        <taxon>Rhabditida</taxon>
        <taxon>Rhabditina</taxon>
        <taxon>Rhabditomorpha</taxon>
        <taxon>Strongyloidea</taxon>
        <taxon>Heligmosomidae</taxon>
        <taxon>Heligmosomoides</taxon>
    </lineage>
</organism>
<sequence>MTVLVKDDRVRETEVTPGDNAAAQEAASEAMTVPVEDAYVQGIAPEAVIDPGNVVTAATIVKNTKSLYLSMSVLATRDGCALLSLSSFIRWCFEHA</sequence>
<reference evidence="2 3" key="1">
    <citation type="submission" date="2018-11" db="EMBL/GenBank/DDBJ databases">
        <authorList>
            <consortium name="Pathogen Informatics"/>
        </authorList>
    </citation>
    <scope>NUCLEOTIDE SEQUENCE [LARGE SCALE GENOMIC DNA]</scope>
</reference>
<dbReference type="EMBL" id="UZAH01028520">
    <property type="protein sequence ID" value="VDP00683.1"/>
    <property type="molecule type" value="Genomic_DNA"/>
</dbReference>
<evidence type="ECO:0000256" key="1">
    <source>
        <dbReference type="SAM" id="MobiDB-lite"/>
    </source>
</evidence>
<dbReference type="AlphaFoldDB" id="A0A183G0W4"/>
<accession>A0A3P8DWX0</accession>